<accession>A0A4R7NU62</accession>
<name>A0A4R7NU62_9GAMM</name>
<feature type="signal peptide" evidence="1">
    <location>
        <begin position="1"/>
        <end position="20"/>
    </location>
</feature>
<dbReference type="PROSITE" id="PS51257">
    <property type="entry name" value="PROKAR_LIPOPROTEIN"/>
    <property type="match status" value="1"/>
</dbReference>
<evidence type="ECO:0000313" key="3">
    <source>
        <dbReference type="Proteomes" id="UP000295341"/>
    </source>
</evidence>
<evidence type="ECO:0000313" key="2">
    <source>
        <dbReference type="EMBL" id="TDU24282.1"/>
    </source>
</evidence>
<sequence>MQVTRLSVVGGLVVLLAACAARGPRMQEVGENSYMVTIDAAEVPDGKKVARREAMQVAEAHCVALGQHALPTHLTSGISDFMQGGEVELNFRCQKEEYTGP</sequence>
<comment type="caution">
    <text evidence="2">The sequence shown here is derived from an EMBL/GenBank/DDBJ whole genome shotgun (WGS) entry which is preliminary data.</text>
</comment>
<protein>
    <recommendedName>
        <fullName evidence="4">Lipoprotein</fullName>
    </recommendedName>
</protein>
<keyword evidence="3" id="KW-1185">Reference proteome</keyword>
<dbReference type="Proteomes" id="UP000295341">
    <property type="component" value="Unassembled WGS sequence"/>
</dbReference>
<feature type="chain" id="PRO_5020973689" description="Lipoprotein" evidence="1">
    <location>
        <begin position="21"/>
        <end position="101"/>
    </location>
</feature>
<reference evidence="2 3" key="1">
    <citation type="submission" date="2019-03" db="EMBL/GenBank/DDBJ databases">
        <title>Genomic Encyclopedia of Type Strains, Phase IV (KMG-IV): sequencing the most valuable type-strain genomes for metagenomic binning, comparative biology and taxonomic classification.</title>
        <authorList>
            <person name="Goeker M."/>
        </authorList>
    </citation>
    <scope>NUCLEOTIDE SEQUENCE [LARGE SCALE GENOMIC DNA]</scope>
    <source>
        <strain evidence="2 3">DSM 26377</strain>
    </source>
</reference>
<proteinExistence type="predicted"/>
<organism evidence="2 3">
    <name type="scientific">Panacagrimonas perspica</name>
    <dbReference type="NCBI Taxonomy" id="381431"/>
    <lineage>
        <taxon>Bacteria</taxon>
        <taxon>Pseudomonadati</taxon>
        <taxon>Pseudomonadota</taxon>
        <taxon>Gammaproteobacteria</taxon>
        <taxon>Nevskiales</taxon>
        <taxon>Nevskiaceae</taxon>
        <taxon>Panacagrimonas</taxon>
    </lineage>
</organism>
<dbReference type="EMBL" id="SOBT01000012">
    <property type="protein sequence ID" value="TDU24282.1"/>
    <property type="molecule type" value="Genomic_DNA"/>
</dbReference>
<evidence type="ECO:0000256" key="1">
    <source>
        <dbReference type="SAM" id="SignalP"/>
    </source>
</evidence>
<keyword evidence="1" id="KW-0732">Signal</keyword>
<dbReference type="RefSeq" id="WP_133883697.1">
    <property type="nucleotide sequence ID" value="NZ_MWIN01000003.1"/>
</dbReference>
<gene>
    <name evidence="2" type="ORF">DFR24_4547</name>
</gene>
<dbReference type="AlphaFoldDB" id="A0A4R7NU62"/>
<evidence type="ECO:0008006" key="4">
    <source>
        <dbReference type="Google" id="ProtNLM"/>
    </source>
</evidence>